<feature type="transmembrane region" description="Helical" evidence="7">
    <location>
        <begin position="54"/>
        <end position="81"/>
    </location>
</feature>
<dbReference type="Pfam" id="PF21082">
    <property type="entry name" value="MS_channel_3rd"/>
    <property type="match status" value="1"/>
</dbReference>
<evidence type="ECO:0000313" key="11">
    <source>
        <dbReference type="EMBL" id="QZA58243.1"/>
    </source>
</evidence>
<dbReference type="RefSeq" id="WP_194845937.1">
    <property type="nucleotide sequence ID" value="NZ_CP075585.1"/>
</dbReference>
<dbReference type="SUPFAM" id="SSF50182">
    <property type="entry name" value="Sm-like ribonucleoproteins"/>
    <property type="match status" value="1"/>
</dbReference>
<feature type="transmembrane region" description="Helical" evidence="7">
    <location>
        <begin position="160"/>
        <end position="183"/>
    </location>
</feature>
<feature type="domain" description="Mechanosensitive ion channel MscS C-terminal" evidence="9">
    <location>
        <begin position="262"/>
        <end position="328"/>
    </location>
</feature>
<protein>
    <submittedName>
        <fullName evidence="11">Mechanosensitive ion channel</fullName>
    </submittedName>
</protein>
<evidence type="ECO:0000259" key="9">
    <source>
        <dbReference type="Pfam" id="PF21082"/>
    </source>
</evidence>
<comment type="similarity">
    <text evidence="2">Belongs to the MscS (TC 1.A.23) family.</text>
</comment>
<organism evidence="11 12">
    <name type="scientific">Candidatus Rhabdochlamydia porcellionis</name>
    <dbReference type="NCBI Taxonomy" id="225148"/>
    <lineage>
        <taxon>Bacteria</taxon>
        <taxon>Pseudomonadati</taxon>
        <taxon>Chlamydiota</taxon>
        <taxon>Chlamydiia</taxon>
        <taxon>Parachlamydiales</taxon>
        <taxon>Candidatus Rhabdochlamydiaceae</taxon>
        <taxon>Candidatus Rhabdochlamydia</taxon>
    </lineage>
</organism>
<reference evidence="11 12" key="1">
    <citation type="submission" date="2021-05" db="EMBL/GenBank/DDBJ databases">
        <title>Ecology and evolution of chlamydial symbionts of arthropods.</title>
        <authorList>
            <person name="Halter T."/>
            <person name="Sixt B.S."/>
            <person name="Toenshoff E.R."/>
            <person name="Koestlbacher S."/>
            <person name="Schulz F."/>
            <person name="Kostanjsek R."/>
            <person name="Collingro A."/>
            <person name="Hendrickx F."/>
            <person name="Horn M."/>
        </authorList>
    </citation>
    <scope>NUCLEOTIDE SEQUENCE [LARGE SCALE GENOMIC DNA]</scope>
    <source>
        <strain evidence="11 12">15C</strain>
    </source>
</reference>
<proteinExistence type="inferred from homology"/>
<evidence type="ECO:0000256" key="3">
    <source>
        <dbReference type="ARBA" id="ARBA00022475"/>
    </source>
</evidence>
<dbReference type="SUPFAM" id="SSF82861">
    <property type="entry name" value="Mechanosensitive channel protein MscS (YggB), transmembrane region"/>
    <property type="match status" value="1"/>
</dbReference>
<dbReference type="EMBL" id="CP075585">
    <property type="protein sequence ID" value="QZA58243.1"/>
    <property type="molecule type" value="Genomic_DNA"/>
</dbReference>
<gene>
    <name evidence="11" type="ORF">RHAB15C_0000114</name>
</gene>
<evidence type="ECO:0000256" key="4">
    <source>
        <dbReference type="ARBA" id="ARBA00022692"/>
    </source>
</evidence>
<keyword evidence="3" id="KW-1003">Cell membrane</keyword>
<dbReference type="InterPro" id="IPR010920">
    <property type="entry name" value="LSM_dom_sf"/>
</dbReference>
<sequence>MISFSFANLQRFWWLEIVIYLGLLTFINFFLKKTFKKIAKRFPIDRWKGRIDNIFYLPSSFFLWACGICLIISFIAVHFQLSLVYQYSYSFFKTTVIFTLAWIFLRWKKEVEKDLLSFKHTIKNIDMSHVHMIGRLISIAVFSIFFLVILQIWGLDTVPLMAFGGVGAAALGFAAKEVIANFFGGMMLWINRPFVLGDYISLPDRGGLEGAIEEIGWYLTVIRDKDKRLIYLPNAIFSTASVVNISRMSHRRIQITVGIRKEDFAKLEELTRVLKEVFEKHPSVDAYLPINVVFSSFGAYSLDLFVEVYTKQIRYKQYLIVKQEILYLLYKTIQQLGVQVPNPIMAIEK</sequence>
<dbReference type="InterPro" id="IPR049142">
    <property type="entry name" value="MS_channel_1st"/>
</dbReference>
<accession>A0ABX8YYX9</accession>
<dbReference type="Gene3D" id="1.10.287.1260">
    <property type="match status" value="1"/>
</dbReference>
<name>A0ABX8YYX9_9BACT</name>
<dbReference type="InterPro" id="IPR023408">
    <property type="entry name" value="MscS_beta-dom_sf"/>
</dbReference>
<evidence type="ECO:0000256" key="5">
    <source>
        <dbReference type="ARBA" id="ARBA00022989"/>
    </source>
</evidence>
<evidence type="ECO:0000256" key="1">
    <source>
        <dbReference type="ARBA" id="ARBA00004651"/>
    </source>
</evidence>
<dbReference type="Gene3D" id="2.30.30.60">
    <property type="match status" value="1"/>
</dbReference>
<evidence type="ECO:0000256" key="7">
    <source>
        <dbReference type="SAM" id="Phobius"/>
    </source>
</evidence>
<dbReference type="InterPro" id="IPR006685">
    <property type="entry name" value="MscS_channel_2nd"/>
</dbReference>
<dbReference type="InterPro" id="IPR049278">
    <property type="entry name" value="MS_channel_C"/>
</dbReference>
<dbReference type="Pfam" id="PF21088">
    <property type="entry name" value="MS_channel_1st"/>
    <property type="match status" value="1"/>
</dbReference>
<dbReference type="Pfam" id="PF00924">
    <property type="entry name" value="MS_channel_2nd"/>
    <property type="match status" value="1"/>
</dbReference>
<keyword evidence="12" id="KW-1185">Reference proteome</keyword>
<evidence type="ECO:0000256" key="6">
    <source>
        <dbReference type="ARBA" id="ARBA00023136"/>
    </source>
</evidence>
<dbReference type="PANTHER" id="PTHR30566:SF5">
    <property type="entry name" value="MECHANOSENSITIVE ION CHANNEL PROTEIN 1, MITOCHONDRIAL-RELATED"/>
    <property type="match status" value="1"/>
</dbReference>
<feature type="transmembrane region" description="Helical" evidence="7">
    <location>
        <begin position="87"/>
        <end position="105"/>
    </location>
</feature>
<evidence type="ECO:0000256" key="2">
    <source>
        <dbReference type="ARBA" id="ARBA00008017"/>
    </source>
</evidence>
<feature type="domain" description="Mechanosensitive ion channel MscS" evidence="8">
    <location>
        <begin position="178"/>
        <end position="247"/>
    </location>
</feature>
<dbReference type="PANTHER" id="PTHR30566">
    <property type="entry name" value="YNAI-RELATED MECHANOSENSITIVE ION CHANNEL"/>
    <property type="match status" value="1"/>
</dbReference>
<dbReference type="Gene3D" id="3.30.70.100">
    <property type="match status" value="1"/>
</dbReference>
<dbReference type="Proteomes" id="UP000822862">
    <property type="component" value="Chromosome"/>
</dbReference>
<feature type="transmembrane region" description="Helical" evidence="7">
    <location>
        <begin position="133"/>
        <end position="154"/>
    </location>
</feature>
<evidence type="ECO:0000259" key="10">
    <source>
        <dbReference type="Pfam" id="PF21088"/>
    </source>
</evidence>
<comment type="subcellular location">
    <subcellularLocation>
        <location evidence="1">Cell membrane</location>
        <topology evidence="1">Multi-pass membrane protein</topology>
    </subcellularLocation>
</comment>
<feature type="transmembrane region" description="Helical" evidence="7">
    <location>
        <begin position="12"/>
        <end position="31"/>
    </location>
</feature>
<feature type="domain" description="Mechanosensitive ion channel transmembrane helices 2/3" evidence="10">
    <location>
        <begin position="136"/>
        <end position="176"/>
    </location>
</feature>
<dbReference type="SUPFAM" id="SSF82689">
    <property type="entry name" value="Mechanosensitive channel protein MscS (YggB), C-terminal domain"/>
    <property type="match status" value="1"/>
</dbReference>
<keyword evidence="4 7" id="KW-0812">Transmembrane</keyword>
<keyword evidence="5 7" id="KW-1133">Transmembrane helix</keyword>
<dbReference type="InterPro" id="IPR011066">
    <property type="entry name" value="MscS_channel_C_sf"/>
</dbReference>
<keyword evidence="6 7" id="KW-0472">Membrane</keyword>
<evidence type="ECO:0000313" key="12">
    <source>
        <dbReference type="Proteomes" id="UP000822862"/>
    </source>
</evidence>
<evidence type="ECO:0000259" key="8">
    <source>
        <dbReference type="Pfam" id="PF00924"/>
    </source>
</evidence>
<dbReference type="InterPro" id="IPR011014">
    <property type="entry name" value="MscS_channel_TM-2"/>
</dbReference>